<dbReference type="KEGG" id="gsu:GSU3276"/>
<evidence type="ECO:0000256" key="2">
    <source>
        <dbReference type="SAM" id="SignalP"/>
    </source>
</evidence>
<dbReference type="EMBL" id="AE017180">
    <property type="protein sequence ID" value="AAR36666.2"/>
    <property type="molecule type" value="Genomic_DNA"/>
</dbReference>
<gene>
    <name evidence="4" type="ordered locus">GSU3276</name>
</gene>
<proteinExistence type="predicted"/>
<feature type="region of interest" description="Disordered" evidence="1">
    <location>
        <begin position="45"/>
        <end position="71"/>
    </location>
</feature>
<reference evidence="4 5" key="1">
    <citation type="journal article" date="2003" name="Science">
        <title>Genome of Geobacter sulfurreducens: metal reduction in subsurface environments.</title>
        <authorList>
            <person name="Methe B.A."/>
            <person name="Nelson K.E."/>
            <person name="Eisen J.A."/>
            <person name="Paulsen I.T."/>
            <person name="Nelson W."/>
            <person name="Heidelberg J.F."/>
            <person name="Wu D."/>
            <person name="Wu M."/>
            <person name="Ward N."/>
            <person name="Beanan M.J."/>
            <person name="Dodson R.J."/>
            <person name="Madupu R."/>
            <person name="Brinkac L.M."/>
            <person name="Daugherty S.C."/>
            <person name="DeBoy R.T."/>
            <person name="Durkin A.S."/>
            <person name="Gwinn M."/>
            <person name="Kolonay J.F."/>
            <person name="Sullivan S.A."/>
            <person name="Haft D.H."/>
            <person name="Selengut J."/>
            <person name="Davidsen T.M."/>
            <person name="Zafar N."/>
            <person name="White O."/>
            <person name="Tran B."/>
            <person name="Romero C."/>
            <person name="Forberger H.A."/>
            <person name="Weidman J."/>
            <person name="Khouri H."/>
            <person name="Feldblyum T.V."/>
            <person name="Utterback T.R."/>
            <person name="Van Aken S.E."/>
            <person name="Lovley D.R."/>
            <person name="Fraser C.M."/>
        </authorList>
    </citation>
    <scope>NUCLEOTIDE SEQUENCE [LARGE SCALE GENOMIC DNA]</scope>
    <source>
        <strain evidence="5">ATCC 51573 / DSM 12127 / PCA</strain>
    </source>
</reference>
<dbReference type="CDD" id="cd00118">
    <property type="entry name" value="LysM"/>
    <property type="match status" value="1"/>
</dbReference>
<dbReference type="eggNOG" id="COG1388">
    <property type="taxonomic scope" value="Bacteria"/>
</dbReference>
<dbReference type="OrthoDB" id="5398634at2"/>
<feature type="region of interest" description="Disordered" evidence="1">
    <location>
        <begin position="144"/>
        <end position="211"/>
    </location>
</feature>
<feature type="compositionally biased region" description="Low complexity" evidence="1">
    <location>
        <begin position="150"/>
        <end position="159"/>
    </location>
</feature>
<dbReference type="Gene3D" id="3.10.350.10">
    <property type="entry name" value="LysM domain"/>
    <property type="match status" value="1"/>
</dbReference>
<dbReference type="Pfam" id="PF01476">
    <property type="entry name" value="LysM"/>
    <property type="match status" value="1"/>
</dbReference>
<evidence type="ECO:0000313" key="4">
    <source>
        <dbReference type="EMBL" id="AAR36666.2"/>
    </source>
</evidence>
<dbReference type="SMR" id="Q747J0"/>
<dbReference type="Proteomes" id="UP000000577">
    <property type="component" value="Chromosome"/>
</dbReference>
<dbReference type="PROSITE" id="PS51782">
    <property type="entry name" value="LYSM"/>
    <property type="match status" value="1"/>
</dbReference>
<name>Q747J0_GEOSL</name>
<dbReference type="SMART" id="SM00257">
    <property type="entry name" value="LysM"/>
    <property type="match status" value="1"/>
</dbReference>
<dbReference type="InParanoid" id="Q747J0"/>
<keyword evidence="2" id="KW-0732">Signal</keyword>
<feature type="compositionally biased region" description="Pro residues" evidence="1">
    <location>
        <begin position="189"/>
        <end position="199"/>
    </location>
</feature>
<dbReference type="STRING" id="243231.GSU3276"/>
<evidence type="ECO:0000313" key="5">
    <source>
        <dbReference type="Proteomes" id="UP000000577"/>
    </source>
</evidence>
<dbReference type="HOGENOM" id="CLU_038798_0_0_7"/>
<feature type="compositionally biased region" description="Basic and acidic residues" evidence="1">
    <location>
        <begin position="61"/>
        <end position="71"/>
    </location>
</feature>
<feature type="signal peptide" evidence="2">
    <location>
        <begin position="1"/>
        <end position="29"/>
    </location>
</feature>
<feature type="chain" id="PRO_5004284838" evidence="2">
    <location>
        <begin position="30"/>
        <end position="550"/>
    </location>
</feature>
<dbReference type="PATRIC" id="fig|243231.5.peg.3292"/>
<dbReference type="InterPro" id="IPR018392">
    <property type="entry name" value="LysM"/>
</dbReference>
<dbReference type="RefSeq" id="WP_010943887.1">
    <property type="nucleotide sequence ID" value="NC_002939.5"/>
</dbReference>
<protein>
    <submittedName>
        <fullName evidence="4">LysM domain protein</fullName>
    </submittedName>
</protein>
<dbReference type="AlphaFoldDB" id="Q747J0"/>
<accession>Q747J0</accession>
<feature type="compositionally biased region" description="Low complexity" evidence="1">
    <location>
        <begin position="200"/>
        <end position="211"/>
    </location>
</feature>
<feature type="domain" description="LysM" evidence="3">
    <location>
        <begin position="76"/>
        <end position="128"/>
    </location>
</feature>
<dbReference type="EnsemblBacteria" id="AAR36666">
    <property type="protein sequence ID" value="AAR36666"/>
    <property type="gene ID" value="GSU3276"/>
</dbReference>
<dbReference type="InterPro" id="IPR036779">
    <property type="entry name" value="LysM_dom_sf"/>
</dbReference>
<evidence type="ECO:0000259" key="3">
    <source>
        <dbReference type="PROSITE" id="PS51782"/>
    </source>
</evidence>
<sequence>MNTCHFYRVQLLRASLLLMAISATASASATSFELDVKDLQTVAPAKRAPKRKAPAPAASAETKRDTVPAETKRGVSRYTVKPGDFIFKILMREYGLSNAAAEALIPEIQRINNLRSITRLSVGQTILIPLEGPRAAVRVQEFGERRETAEPAATVAVAPPTEPSPQVVESGPAPPSEQTAPPVTEAAAPVPPRPEPAPATRPAEAAPPISPAPVVVSAPSSFSRRLITLWQSLVPGQERVEPITLNGRVLPPEEFPLLLAADGGKILVDMKGTLLPRDKSTLAERHPDIRLVSRGASSERDFFTVLLRTAEFAHVEEDAVATIGSDPQLTVKADYRITRLPAVATRGPENVFLFLERNGSCLPAALISALADNGINSVEFCDVAPQPPSVPGYELRSVTGTTPCELAVQLLGVLAVKLDRNRIVSGSMGENAESRFSIRVDGYFENDGKKFILSCNDNDSYNYTLFRLLQLEGYGIIQLGDKDDFATVADKILTVLRYPHSFGRHDFTHDRYTVSALGFRVTRLGPVSGRMLIIDRPVDPAFAELLQWER</sequence>
<feature type="compositionally biased region" description="Low complexity" evidence="1">
    <location>
        <begin position="179"/>
        <end position="188"/>
    </location>
</feature>
<evidence type="ECO:0000256" key="1">
    <source>
        <dbReference type="SAM" id="MobiDB-lite"/>
    </source>
</evidence>
<reference evidence="4 5" key="2">
    <citation type="journal article" date="2012" name="BMC Genomics">
        <title>Comparative genomic analysis of Geobacter sulfurreducens KN400, a strain with enhanced capacity for extracellular electron transfer and electricity production.</title>
        <authorList>
            <person name="Butler J.E."/>
            <person name="Young N.D."/>
            <person name="Aklujkar M."/>
            <person name="Lovley D.R."/>
        </authorList>
    </citation>
    <scope>NUCLEOTIDE SEQUENCE [LARGE SCALE GENOMIC DNA]</scope>
    <source>
        <strain evidence="5">ATCC 51573 / DSM 12127 / PCA</strain>
    </source>
</reference>
<organism evidence="4 5">
    <name type="scientific">Geobacter sulfurreducens (strain ATCC 51573 / DSM 12127 / PCA)</name>
    <dbReference type="NCBI Taxonomy" id="243231"/>
    <lineage>
        <taxon>Bacteria</taxon>
        <taxon>Pseudomonadati</taxon>
        <taxon>Thermodesulfobacteriota</taxon>
        <taxon>Desulfuromonadia</taxon>
        <taxon>Geobacterales</taxon>
        <taxon>Geobacteraceae</taxon>
        <taxon>Geobacter</taxon>
    </lineage>
</organism>
<keyword evidence="5" id="KW-1185">Reference proteome</keyword>